<gene>
    <name evidence="2" type="ORF">Q8X39_06770</name>
</gene>
<feature type="transmembrane region" description="Helical" evidence="1">
    <location>
        <begin position="47"/>
        <end position="72"/>
    </location>
</feature>
<name>A0ABT9G1G6_LEPDI</name>
<comment type="caution">
    <text evidence="2">The sequence shown here is derived from an EMBL/GenBank/DDBJ whole genome shotgun (WGS) entry which is preliminary data.</text>
</comment>
<reference evidence="2 3" key="1">
    <citation type="submission" date="2023-08" db="EMBL/GenBank/DDBJ databases">
        <authorList>
            <person name="Roldan D.M."/>
            <person name="Menes R.J."/>
        </authorList>
    </citation>
    <scope>NUCLEOTIDE SEQUENCE [LARGE SCALE GENOMIC DNA]</scope>
    <source>
        <strain evidence="2 3">CCM 2812</strain>
    </source>
</reference>
<keyword evidence="1" id="KW-0472">Membrane</keyword>
<dbReference type="RefSeq" id="WP_305748896.1">
    <property type="nucleotide sequence ID" value="NZ_JAUZEE010000003.1"/>
</dbReference>
<evidence type="ECO:0000256" key="1">
    <source>
        <dbReference type="SAM" id="Phobius"/>
    </source>
</evidence>
<evidence type="ECO:0000313" key="3">
    <source>
        <dbReference type="Proteomes" id="UP001235760"/>
    </source>
</evidence>
<dbReference type="EMBL" id="JAUZEE010000003">
    <property type="protein sequence ID" value="MDP4300335.1"/>
    <property type="molecule type" value="Genomic_DNA"/>
</dbReference>
<keyword evidence="1" id="KW-1133">Transmembrane helix</keyword>
<proteinExistence type="predicted"/>
<evidence type="ECO:0000313" key="2">
    <source>
        <dbReference type="EMBL" id="MDP4300335.1"/>
    </source>
</evidence>
<sequence length="82" mass="8755">MTDATQALTLEQRLDRLEQLHASSAADTAEIRSILEAARGFFRVTGWIGRLVTVVGKLAAAGMAIWAVIYALTHGGRPPAGH</sequence>
<protein>
    <recommendedName>
        <fullName evidence="4">DUF3618 domain-containing protein</fullName>
    </recommendedName>
</protein>
<keyword evidence="1" id="KW-0812">Transmembrane</keyword>
<keyword evidence="3" id="KW-1185">Reference proteome</keyword>
<accession>A0ABT9G1G6</accession>
<evidence type="ECO:0008006" key="4">
    <source>
        <dbReference type="Google" id="ProtNLM"/>
    </source>
</evidence>
<organism evidence="2 3">
    <name type="scientific">Leptothrix discophora</name>
    <dbReference type="NCBI Taxonomy" id="89"/>
    <lineage>
        <taxon>Bacteria</taxon>
        <taxon>Pseudomonadati</taxon>
        <taxon>Pseudomonadota</taxon>
        <taxon>Betaproteobacteria</taxon>
        <taxon>Burkholderiales</taxon>
        <taxon>Sphaerotilaceae</taxon>
        <taxon>Leptothrix</taxon>
    </lineage>
</organism>
<dbReference type="Proteomes" id="UP001235760">
    <property type="component" value="Unassembled WGS sequence"/>
</dbReference>